<dbReference type="AlphaFoldDB" id="A0A3Q9BIX8"/>
<proteinExistence type="predicted"/>
<accession>A0A3Q9BIX8</accession>
<dbReference type="InterPro" id="IPR024419">
    <property type="entry name" value="YvrJ"/>
</dbReference>
<keyword evidence="1" id="KW-0812">Transmembrane</keyword>
<feature type="transmembrane region" description="Helical" evidence="1">
    <location>
        <begin position="6"/>
        <end position="26"/>
    </location>
</feature>
<sequence length="53" mass="5970">MEAGLANYIELISNTGFPIVISLYLLNRMEKKLDSLVHAINQLCESYTIANKL</sequence>
<dbReference type="EMBL" id="CP034465">
    <property type="protein sequence ID" value="AZP03412.1"/>
    <property type="molecule type" value="Genomic_DNA"/>
</dbReference>
<dbReference type="OrthoDB" id="2662123at2"/>
<protein>
    <submittedName>
        <fullName evidence="2">YvrJ family protein</fullName>
    </submittedName>
</protein>
<dbReference type="KEGG" id="jeh:EJN90_01320"/>
<evidence type="ECO:0000256" key="1">
    <source>
        <dbReference type="SAM" id="Phobius"/>
    </source>
</evidence>
<dbReference type="RefSeq" id="WP_126108503.1">
    <property type="nucleotide sequence ID" value="NZ_CP034465.1"/>
</dbReference>
<organism evidence="2 3">
    <name type="scientific">Jeotgalibaca ciconiae</name>
    <dbReference type="NCBI Taxonomy" id="2496265"/>
    <lineage>
        <taxon>Bacteria</taxon>
        <taxon>Bacillati</taxon>
        <taxon>Bacillota</taxon>
        <taxon>Bacilli</taxon>
        <taxon>Lactobacillales</taxon>
        <taxon>Carnobacteriaceae</taxon>
        <taxon>Jeotgalibaca</taxon>
    </lineage>
</organism>
<reference evidence="3" key="1">
    <citation type="submission" date="2018-12" db="EMBL/GenBank/DDBJ databases">
        <title>Complete genome sequencing of Jeotgalibaca sp. H21T32.</title>
        <authorList>
            <person name="Bae J.-W."/>
            <person name="Lee S.-Y."/>
        </authorList>
    </citation>
    <scope>NUCLEOTIDE SEQUENCE [LARGE SCALE GENOMIC DNA]</scope>
    <source>
        <strain evidence="3">H21T32</strain>
    </source>
</reference>
<name>A0A3Q9BIX8_9LACT</name>
<keyword evidence="1" id="KW-0472">Membrane</keyword>
<gene>
    <name evidence="2" type="ORF">EJN90_01320</name>
</gene>
<evidence type="ECO:0000313" key="2">
    <source>
        <dbReference type="EMBL" id="AZP03412.1"/>
    </source>
</evidence>
<dbReference type="Pfam" id="PF12841">
    <property type="entry name" value="YvrJ"/>
    <property type="match status" value="1"/>
</dbReference>
<keyword evidence="1" id="KW-1133">Transmembrane helix</keyword>
<evidence type="ECO:0000313" key="3">
    <source>
        <dbReference type="Proteomes" id="UP000273326"/>
    </source>
</evidence>
<keyword evidence="3" id="KW-1185">Reference proteome</keyword>
<dbReference type="Proteomes" id="UP000273326">
    <property type="component" value="Chromosome"/>
</dbReference>